<feature type="compositionally biased region" description="Polar residues" evidence="1">
    <location>
        <begin position="236"/>
        <end position="246"/>
    </location>
</feature>
<reference evidence="3" key="2">
    <citation type="submission" date="2017-02" db="UniProtKB">
        <authorList>
            <consortium name="WormBaseParasite"/>
        </authorList>
    </citation>
    <scope>IDENTIFICATION</scope>
</reference>
<dbReference type="WBParaSite" id="ACAC_0000259301-mRNA-1">
    <property type="protein sequence ID" value="ACAC_0000259301-mRNA-1"/>
    <property type="gene ID" value="ACAC_0000259301"/>
</dbReference>
<name>A0A0K0CY88_ANGCA</name>
<accession>A0A0K0CY88</accession>
<feature type="region of interest" description="Disordered" evidence="1">
    <location>
        <begin position="230"/>
        <end position="254"/>
    </location>
</feature>
<organism evidence="2 3">
    <name type="scientific">Angiostrongylus cantonensis</name>
    <name type="common">Rat lungworm</name>
    <dbReference type="NCBI Taxonomy" id="6313"/>
    <lineage>
        <taxon>Eukaryota</taxon>
        <taxon>Metazoa</taxon>
        <taxon>Ecdysozoa</taxon>
        <taxon>Nematoda</taxon>
        <taxon>Chromadorea</taxon>
        <taxon>Rhabditida</taxon>
        <taxon>Rhabditina</taxon>
        <taxon>Rhabditomorpha</taxon>
        <taxon>Strongyloidea</taxon>
        <taxon>Metastrongylidae</taxon>
        <taxon>Angiostrongylus</taxon>
    </lineage>
</organism>
<dbReference type="Proteomes" id="UP000035642">
    <property type="component" value="Unassembled WGS sequence"/>
</dbReference>
<reference evidence="2" key="1">
    <citation type="submission" date="2012-09" db="EMBL/GenBank/DDBJ databases">
        <authorList>
            <person name="Martin A.A."/>
        </authorList>
    </citation>
    <scope>NUCLEOTIDE SEQUENCE</scope>
</reference>
<protein>
    <submittedName>
        <fullName evidence="3">Uncharacterized protein</fullName>
    </submittedName>
</protein>
<dbReference type="AlphaFoldDB" id="A0A0K0CY88"/>
<evidence type="ECO:0000256" key="1">
    <source>
        <dbReference type="SAM" id="MobiDB-lite"/>
    </source>
</evidence>
<keyword evidence="2" id="KW-1185">Reference proteome</keyword>
<evidence type="ECO:0000313" key="3">
    <source>
        <dbReference type="WBParaSite" id="ACAC_0000259301-mRNA-1"/>
    </source>
</evidence>
<sequence length="337" mass="37760">MSGVSHDEEAEVHVGVVVRPLRGHWRPVKLSGQPRFDFTNSKGSSTLDPSVWKTTRNANNEASIEFTSKMVYSNRNIKEIDSSFDKRNRSTHPEEAVRYRRGETQINSDALVEPCHSTCTCNDVSSVCPVALDYFEHRRLSRFQGIKSESPPLKCINQTPGLANMGKAERAEAQITSKPSSEIANHKFETIASGLLSNYSNRPNNAPKGNAFQPRIGDVKMKLYQDASKAPLKSEPFSTSDLSSPLTDERGVQTVSKVRKPSNPFHAEKDKLKRTNLSMTKSRLKTVTYREEDVHSTRLNDCLSALHVRIQELASFVRIPLRGLDLSINTFFVVVNI</sequence>
<proteinExistence type="predicted"/>
<evidence type="ECO:0000313" key="2">
    <source>
        <dbReference type="Proteomes" id="UP000035642"/>
    </source>
</evidence>